<dbReference type="OrthoDB" id="9798107at2"/>
<evidence type="ECO:0000313" key="2">
    <source>
        <dbReference type="EMBL" id="VEJ49774.1"/>
    </source>
</evidence>
<dbReference type="AlphaFoldDB" id="A0A3S5C369"/>
<dbReference type="InterPro" id="IPR050792">
    <property type="entry name" value="ADP-ribosylglycohydrolase"/>
</dbReference>
<reference evidence="2 3" key="1">
    <citation type="submission" date="2018-12" db="EMBL/GenBank/DDBJ databases">
        <authorList>
            <consortium name="Pathogen Informatics"/>
        </authorList>
    </citation>
    <scope>NUCLEOTIDE SEQUENCE [LARGE SCALE GENOMIC DNA]</scope>
    <source>
        <strain evidence="2 3">NCTC12742</strain>
    </source>
</reference>
<dbReference type="EMBL" id="LR134533">
    <property type="protein sequence ID" value="VEJ49774.1"/>
    <property type="molecule type" value="Genomic_DNA"/>
</dbReference>
<organism evidence="2 3">
    <name type="scientific">Neisseria weaveri</name>
    <dbReference type="NCBI Taxonomy" id="28091"/>
    <lineage>
        <taxon>Bacteria</taxon>
        <taxon>Pseudomonadati</taxon>
        <taxon>Pseudomonadota</taxon>
        <taxon>Betaproteobacteria</taxon>
        <taxon>Neisseriales</taxon>
        <taxon>Neisseriaceae</taxon>
        <taxon>Neisseria</taxon>
    </lineage>
</organism>
<dbReference type="RefSeq" id="WP_004284189.1">
    <property type="nucleotide sequence ID" value="NZ_CAUJRG010000006.1"/>
</dbReference>
<feature type="binding site" evidence="1">
    <location>
        <position position="210"/>
    </location>
    <ligand>
        <name>Mg(2+)</name>
        <dbReference type="ChEBI" id="CHEBI:18420"/>
        <label>1</label>
    </ligand>
</feature>
<feature type="binding site" evidence="1">
    <location>
        <position position="212"/>
    </location>
    <ligand>
        <name>Mg(2+)</name>
        <dbReference type="ChEBI" id="CHEBI:18420"/>
        <label>1</label>
    </ligand>
</feature>
<feature type="binding site" evidence="1">
    <location>
        <position position="34"/>
    </location>
    <ligand>
        <name>Mg(2+)</name>
        <dbReference type="ChEBI" id="CHEBI:18420"/>
        <label>1</label>
    </ligand>
</feature>
<feature type="binding site" evidence="1">
    <location>
        <position position="213"/>
    </location>
    <ligand>
        <name>Mg(2+)</name>
        <dbReference type="ChEBI" id="CHEBI:18420"/>
        <label>1</label>
    </ligand>
</feature>
<dbReference type="PANTHER" id="PTHR16222:SF12">
    <property type="entry name" value="ADP-RIBOSYLGLYCOHYDROLASE-RELATED"/>
    <property type="match status" value="1"/>
</dbReference>
<feature type="binding site" evidence="1">
    <location>
        <position position="35"/>
    </location>
    <ligand>
        <name>Mg(2+)</name>
        <dbReference type="ChEBI" id="CHEBI:18420"/>
        <label>1</label>
    </ligand>
</feature>
<sequence>MLGAAIGDVVGSRFEFNNIKCKQFELFTHESFYTDDTVCTVAVAEWVLGDCRGNLNNIMQKWCRRYPQASYGVNFAEWIHSDMPRPYNSWGNGSAMRVSAVGWRFDTLEETLFRAEESAYITHDHPEGVKGAQATAAAIFLARQGIEKEKIRRYIEEKFQYNLDRTCDMIRPGYQFNESCMETVPEAIIAFLEGKDFEDSIRLAVSLGGDSDTLAAITGSIAEAYYGIPQYMKQSILRYIPYELGKVLLEI</sequence>
<protein>
    <submittedName>
        <fullName evidence="2">ADP-ribosyl-[dinitrogen reductase] hydrolase</fullName>
    </submittedName>
</protein>
<feature type="binding site" evidence="1">
    <location>
        <position position="36"/>
    </location>
    <ligand>
        <name>Mg(2+)</name>
        <dbReference type="ChEBI" id="CHEBI:18420"/>
        <label>1</label>
    </ligand>
</feature>
<gene>
    <name evidence="2" type="ORF">NCTC12742_00353</name>
</gene>
<keyword evidence="3" id="KW-1185">Reference proteome</keyword>
<dbReference type="GO" id="GO:0016787">
    <property type="term" value="F:hydrolase activity"/>
    <property type="evidence" value="ECO:0007669"/>
    <property type="project" value="UniProtKB-KW"/>
</dbReference>
<keyword evidence="2" id="KW-0378">Hydrolase</keyword>
<dbReference type="STRING" id="28091.SAMEA3174300_01033"/>
<comment type="cofactor">
    <cofactor evidence="1">
        <name>Mg(2+)</name>
        <dbReference type="ChEBI" id="CHEBI:18420"/>
    </cofactor>
    <text evidence="1">Binds 2 magnesium ions per subunit.</text>
</comment>
<keyword evidence="1" id="KW-0460">Magnesium</keyword>
<proteinExistence type="predicted"/>
<dbReference type="PANTHER" id="PTHR16222">
    <property type="entry name" value="ADP-RIBOSYLGLYCOHYDROLASE"/>
    <property type="match status" value="1"/>
</dbReference>
<dbReference type="Pfam" id="PF03747">
    <property type="entry name" value="ADP_ribosyl_GH"/>
    <property type="match status" value="1"/>
</dbReference>
<dbReference type="InterPro" id="IPR005502">
    <property type="entry name" value="Ribosyl_crysJ1"/>
</dbReference>
<accession>A0A3S5C369</accession>
<name>A0A3S5C369_9NEIS</name>
<evidence type="ECO:0000256" key="1">
    <source>
        <dbReference type="PIRSR" id="PIRSR605502-1"/>
    </source>
</evidence>
<dbReference type="GO" id="GO:0046872">
    <property type="term" value="F:metal ion binding"/>
    <property type="evidence" value="ECO:0007669"/>
    <property type="project" value="UniProtKB-KW"/>
</dbReference>
<dbReference type="Proteomes" id="UP000272771">
    <property type="component" value="Chromosome"/>
</dbReference>
<dbReference type="SUPFAM" id="SSF101478">
    <property type="entry name" value="ADP-ribosylglycohydrolase"/>
    <property type="match status" value="1"/>
</dbReference>
<dbReference type="InterPro" id="IPR036705">
    <property type="entry name" value="Ribosyl_crysJ1_sf"/>
</dbReference>
<dbReference type="Gene3D" id="1.10.4080.10">
    <property type="entry name" value="ADP-ribosylation/Crystallin J1"/>
    <property type="match status" value="1"/>
</dbReference>
<evidence type="ECO:0000313" key="3">
    <source>
        <dbReference type="Proteomes" id="UP000272771"/>
    </source>
</evidence>
<keyword evidence="1" id="KW-0479">Metal-binding</keyword>